<dbReference type="InterPro" id="IPR006660">
    <property type="entry name" value="Arsenate_reductase-like"/>
</dbReference>
<dbReference type="PROSITE" id="PS51353">
    <property type="entry name" value="ARSC"/>
    <property type="match status" value="1"/>
</dbReference>
<evidence type="ECO:0000256" key="3">
    <source>
        <dbReference type="PROSITE-ProRule" id="PRU01282"/>
    </source>
</evidence>
<evidence type="ECO:0000313" key="6">
    <source>
        <dbReference type="Proteomes" id="UP001408594"/>
    </source>
</evidence>
<comment type="caution">
    <text evidence="5">The sequence shown here is derived from an EMBL/GenBank/DDBJ whole genome shotgun (WGS) entry which is preliminary data.</text>
</comment>
<accession>A0ABP9WNV2</accession>
<reference evidence="5 6" key="1">
    <citation type="submission" date="2024-02" db="EMBL/GenBank/DDBJ databases">
        <title>Microbulbifer aestuariivivens NBRC 112533.</title>
        <authorList>
            <person name="Ichikawa N."/>
            <person name="Katano-Makiyama Y."/>
            <person name="Hidaka K."/>
        </authorList>
    </citation>
    <scope>NUCLEOTIDE SEQUENCE [LARGE SCALE GENOMIC DNA]</scope>
    <source>
        <strain evidence="5 6">NBRC 112533</strain>
    </source>
</reference>
<gene>
    <name evidence="5" type="primary">yfgD</name>
    <name evidence="5" type="ORF">Maes01_00315</name>
</gene>
<dbReference type="Gene3D" id="3.40.30.10">
    <property type="entry name" value="Glutaredoxin"/>
    <property type="match status" value="1"/>
</dbReference>
<dbReference type="RefSeq" id="WP_345548202.1">
    <property type="nucleotide sequence ID" value="NZ_BAABRT010000002.1"/>
</dbReference>
<dbReference type="EMBL" id="BAABRT010000002">
    <property type="protein sequence ID" value="GAA5523766.1"/>
    <property type="molecule type" value="Genomic_DNA"/>
</dbReference>
<evidence type="ECO:0000256" key="4">
    <source>
        <dbReference type="RuleBase" id="RU362029"/>
    </source>
</evidence>
<comment type="similarity">
    <text evidence="1 3 4">Belongs to the ArsC family.</text>
</comment>
<dbReference type="CDD" id="cd03034">
    <property type="entry name" value="ArsC_ArsC"/>
    <property type="match status" value="1"/>
</dbReference>
<evidence type="ECO:0000256" key="1">
    <source>
        <dbReference type="ARBA" id="ARBA00007198"/>
    </source>
</evidence>
<dbReference type="PANTHER" id="PTHR30041:SF4">
    <property type="entry name" value="ARSENATE REDUCTASE"/>
    <property type="match status" value="1"/>
</dbReference>
<dbReference type="NCBIfam" id="TIGR00014">
    <property type="entry name" value="arsC"/>
    <property type="match status" value="1"/>
</dbReference>
<evidence type="ECO:0000256" key="2">
    <source>
        <dbReference type="ARBA" id="ARBA00023002"/>
    </source>
</evidence>
<dbReference type="InterPro" id="IPR036249">
    <property type="entry name" value="Thioredoxin-like_sf"/>
</dbReference>
<protein>
    <recommendedName>
        <fullName evidence="4">Arsenate reductase</fullName>
        <ecNumber evidence="4">1.20.4.1</ecNumber>
    </recommendedName>
</protein>
<dbReference type="Proteomes" id="UP001408594">
    <property type="component" value="Unassembled WGS sequence"/>
</dbReference>
<evidence type="ECO:0000313" key="5">
    <source>
        <dbReference type="EMBL" id="GAA5523766.1"/>
    </source>
</evidence>
<name>A0ABP9WNV2_9GAMM</name>
<dbReference type="EC" id="1.20.4.1" evidence="4"/>
<keyword evidence="2 4" id="KW-0560">Oxidoreductase</keyword>
<proteinExistence type="inferred from homology"/>
<dbReference type="InterPro" id="IPR006659">
    <property type="entry name" value="Arsenate_reductase"/>
</dbReference>
<keyword evidence="6" id="KW-1185">Reference proteome</keyword>
<dbReference type="Pfam" id="PF03960">
    <property type="entry name" value="ArsC"/>
    <property type="match status" value="1"/>
</dbReference>
<comment type="catalytic activity">
    <reaction evidence="4">
        <text>[glutaredoxin]-dithiol + arsenate + glutathione + H(+) = glutathionyl-S-S-[glutaredoxin] + arsenite + H2O</text>
        <dbReference type="Rhea" id="RHEA:22016"/>
        <dbReference type="Rhea" id="RHEA-COMP:10729"/>
        <dbReference type="Rhea" id="RHEA-COMP:17668"/>
        <dbReference type="ChEBI" id="CHEBI:15377"/>
        <dbReference type="ChEBI" id="CHEBI:15378"/>
        <dbReference type="ChEBI" id="CHEBI:29242"/>
        <dbReference type="ChEBI" id="CHEBI:29950"/>
        <dbReference type="ChEBI" id="CHEBI:48597"/>
        <dbReference type="ChEBI" id="CHEBI:57925"/>
        <dbReference type="ChEBI" id="CHEBI:146199"/>
        <dbReference type="EC" id="1.20.4.1"/>
    </reaction>
</comment>
<sequence>MWTIYHNPRCSKSRQTLQLLQENGVEPEVVLYLETPPSAEALSGLLQKLGIPARDLLRSGEEAYKTLQLKNPELTEAQLIEAMVAHPKLIERPIVVHGDRAVLGRPPENVLELL</sequence>
<dbReference type="SUPFAM" id="SSF52833">
    <property type="entry name" value="Thioredoxin-like"/>
    <property type="match status" value="1"/>
</dbReference>
<organism evidence="5 6">
    <name type="scientific">Microbulbifer aestuariivivens</name>
    <dbReference type="NCBI Taxonomy" id="1908308"/>
    <lineage>
        <taxon>Bacteria</taxon>
        <taxon>Pseudomonadati</taxon>
        <taxon>Pseudomonadota</taxon>
        <taxon>Gammaproteobacteria</taxon>
        <taxon>Cellvibrionales</taxon>
        <taxon>Microbulbiferaceae</taxon>
        <taxon>Microbulbifer</taxon>
    </lineage>
</organism>
<dbReference type="PANTHER" id="PTHR30041">
    <property type="entry name" value="ARSENATE REDUCTASE"/>
    <property type="match status" value="1"/>
</dbReference>